<dbReference type="Proteomes" id="UP000499080">
    <property type="component" value="Unassembled WGS sequence"/>
</dbReference>
<keyword evidence="1" id="KW-0808">Transferase</keyword>
<comment type="caution">
    <text evidence="1">The sequence shown here is derived from an EMBL/GenBank/DDBJ whole genome shotgun (WGS) entry which is preliminary data.</text>
</comment>
<dbReference type="GO" id="GO:0006303">
    <property type="term" value="P:double-strand break repair via nonhomologous end joining"/>
    <property type="evidence" value="ECO:0007669"/>
    <property type="project" value="TreeGrafter"/>
</dbReference>
<accession>A0A4Y2G786</accession>
<dbReference type="GO" id="GO:0000793">
    <property type="term" value="C:condensed chromosome"/>
    <property type="evidence" value="ECO:0007669"/>
    <property type="project" value="TreeGrafter"/>
</dbReference>
<dbReference type="PANTHER" id="PTHR46060:SF2">
    <property type="entry name" value="HISTONE-LYSINE N-METHYLTRANSFERASE SETMAR"/>
    <property type="match status" value="1"/>
</dbReference>
<protein>
    <submittedName>
        <fullName evidence="1">Histone-lysine N-methyltransferase SETMAR</fullName>
    </submittedName>
</protein>
<dbReference type="GO" id="GO:0005634">
    <property type="term" value="C:nucleus"/>
    <property type="evidence" value="ECO:0007669"/>
    <property type="project" value="TreeGrafter"/>
</dbReference>
<reference evidence="1 2" key="1">
    <citation type="journal article" date="2019" name="Sci. Rep.">
        <title>Orb-weaving spider Araneus ventricosus genome elucidates the spidroin gene catalogue.</title>
        <authorList>
            <person name="Kono N."/>
            <person name="Nakamura H."/>
            <person name="Ohtoshi R."/>
            <person name="Moran D.A.P."/>
            <person name="Shinohara A."/>
            <person name="Yoshida Y."/>
            <person name="Fujiwara M."/>
            <person name="Mori M."/>
            <person name="Tomita M."/>
            <person name="Arakawa K."/>
        </authorList>
    </citation>
    <scope>NUCLEOTIDE SEQUENCE [LARGE SCALE GENOMIC DNA]</scope>
</reference>
<dbReference type="InterPro" id="IPR052709">
    <property type="entry name" value="Transposase-MT_Hybrid"/>
</dbReference>
<dbReference type="GO" id="GO:0003690">
    <property type="term" value="F:double-stranded DNA binding"/>
    <property type="evidence" value="ECO:0007669"/>
    <property type="project" value="TreeGrafter"/>
</dbReference>
<dbReference type="GO" id="GO:0031297">
    <property type="term" value="P:replication fork processing"/>
    <property type="evidence" value="ECO:0007669"/>
    <property type="project" value="TreeGrafter"/>
</dbReference>
<dbReference type="AlphaFoldDB" id="A0A4Y2G786"/>
<dbReference type="GO" id="GO:0046975">
    <property type="term" value="F:histone H3K36 methyltransferase activity"/>
    <property type="evidence" value="ECO:0007669"/>
    <property type="project" value="TreeGrafter"/>
</dbReference>
<dbReference type="OrthoDB" id="8028980at2759"/>
<dbReference type="GO" id="GO:0032259">
    <property type="term" value="P:methylation"/>
    <property type="evidence" value="ECO:0007669"/>
    <property type="project" value="UniProtKB-KW"/>
</dbReference>
<keyword evidence="2" id="KW-1185">Reference proteome</keyword>
<keyword evidence="1" id="KW-0489">Methyltransferase</keyword>
<dbReference type="GO" id="GO:0044547">
    <property type="term" value="F:DNA topoisomerase binding"/>
    <property type="evidence" value="ECO:0007669"/>
    <property type="project" value="TreeGrafter"/>
</dbReference>
<proteinExistence type="predicted"/>
<dbReference type="GO" id="GO:0000729">
    <property type="term" value="P:DNA double-strand break processing"/>
    <property type="evidence" value="ECO:0007669"/>
    <property type="project" value="TreeGrafter"/>
</dbReference>
<dbReference type="GO" id="GO:0044774">
    <property type="term" value="P:mitotic DNA integrity checkpoint signaling"/>
    <property type="evidence" value="ECO:0007669"/>
    <property type="project" value="TreeGrafter"/>
</dbReference>
<name>A0A4Y2G786_ARAVE</name>
<dbReference type="Gene3D" id="3.30.420.10">
    <property type="entry name" value="Ribonuclease H-like superfamily/Ribonuclease H"/>
    <property type="match status" value="1"/>
</dbReference>
<organism evidence="1 2">
    <name type="scientific">Araneus ventricosus</name>
    <name type="common">Orbweaver spider</name>
    <name type="synonym">Epeira ventricosa</name>
    <dbReference type="NCBI Taxonomy" id="182803"/>
    <lineage>
        <taxon>Eukaryota</taxon>
        <taxon>Metazoa</taxon>
        <taxon>Ecdysozoa</taxon>
        <taxon>Arthropoda</taxon>
        <taxon>Chelicerata</taxon>
        <taxon>Arachnida</taxon>
        <taxon>Araneae</taxon>
        <taxon>Araneomorphae</taxon>
        <taxon>Entelegynae</taxon>
        <taxon>Araneoidea</taxon>
        <taxon>Araneidae</taxon>
        <taxon>Araneus</taxon>
    </lineage>
</organism>
<dbReference type="PANTHER" id="PTHR46060">
    <property type="entry name" value="MARINER MOS1 TRANSPOSASE-LIKE PROTEIN"/>
    <property type="match status" value="1"/>
</dbReference>
<dbReference type="InterPro" id="IPR036397">
    <property type="entry name" value="RNaseH_sf"/>
</dbReference>
<dbReference type="GO" id="GO:0015074">
    <property type="term" value="P:DNA integration"/>
    <property type="evidence" value="ECO:0007669"/>
    <property type="project" value="TreeGrafter"/>
</dbReference>
<dbReference type="GO" id="GO:0042800">
    <property type="term" value="F:histone H3K4 methyltransferase activity"/>
    <property type="evidence" value="ECO:0007669"/>
    <property type="project" value="TreeGrafter"/>
</dbReference>
<gene>
    <name evidence="1" type="primary">SETMAR_123</name>
    <name evidence="1" type="ORF">AVEN_77060_1</name>
</gene>
<evidence type="ECO:0000313" key="1">
    <source>
        <dbReference type="EMBL" id="GBM49117.1"/>
    </source>
</evidence>
<evidence type="ECO:0000313" key="2">
    <source>
        <dbReference type="Proteomes" id="UP000499080"/>
    </source>
</evidence>
<dbReference type="GO" id="GO:0035861">
    <property type="term" value="C:site of double-strand break"/>
    <property type="evidence" value="ECO:0007669"/>
    <property type="project" value="TreeGrafter"/>
</dbReference>
<dbReference type="GO" id="GO:0000014">
    <property type="term" value="F:single-stranded DNA endodeoxyribonuclease activity"/>
    <property type="evidence" value="ECO:0007669"/>
    <property type="project" value="TreeGrafter"/>
</dbReference>
<dbReference type="GO" id="GO:0003697">
    <property type="term" value="F:single-stranded DNA binding"/>
    <property type="evidence" value="ECO:0007669"/>
    <property type="project" value="TreeGrafter"/>
</dbReference>
<dbReference type="EMBL" id="BGPR01001240">
    <property type="protein sequence ID" value="GBM49117.1"/>
    <property type="molecule type" value="Genomic_DNA"/>
</dbReference>
<sequence>MREFAVKSNSSHPKVLDHFKQFGKPKHLDKRVPHELRENRKVRCYEVCSALVLCDNTDPFFDHIGTCDIKWIVYNNRRHSAQWPRQVSTNTSQSRRWSKERIC</sequence>